<dbReference type="EMBL" id="BGPR01059477">
    <property type="protein sequence ID" value="GBO35497.1"/>
    <property type="molecule type" value="Genomic_DNA"/>
</dbReference>
<dbReference type="InterPro" id="IPR036875">
    <property type="entry name" value="Znf_CCHC_sf"/>
</dbReference>
<dbReference type="GO" id="GO:0003676">
    <property type="term" value="F:nucleic acid binding"/>
    <property type="evidence" value="ECO:0007669"/>
    <property type="project" value="InterPro"/>
</dbReference>
<dbReference type="PANTHER" id="PTHR46888:SF1">
    <property type="entry name" value="RIBONUCLEASE H"/>
    <property type="match status" value="1"/>
</dbReference>
<sequence>MFERLAKQAEILENTWVTHLLGLLPYDVAQLIAREPDEIANDYGEVKKILLKRYKLMPEKFRQKIFMYNKNLGSTWKNFAYELRSFFNEWVNGVKADSFEKLSDLIITDQIKREVSQEKGHFINDWSKLNSPDDLVEKLNDYDTLRSTLRSKQPRKEGHYDKHYSFKDGSAFTTNEKKRLYGITHNERGEPKCFHCSNFGHIERNCSMPKSVLTCREGNETGLKNTNCVAKETNHASEESLSVRLVGENSGESNSFLKKAKINNCDNVQALIDTGSSCYLLMISVAQKLKLKFERAANKIYGFGKQKMPALTSIGRIKADIEVDNVKAENISIYVVPDDAQSVDLIIGPTWLDLPHIAYTKIGKRVHIGYREDELFSNFPIDEKVNLVCLKRLETAQLESESLQIKDTSQQKMMGNLPNDLKMLKNELRLLQGDMKNFKEERQSLLLQIQEKDKNVHNLKSNNDSLVKTNSYYDRNKSGKVLLRKGDIVAVRRKPNTTSESTKPQPRYQGPMVVTQVRPSDKYRISQLEPRNGRPCATIVHVSQLKAWRSWNEDDDDSSTNSHNEPEMQRSKRTVRKPLRYGDFMPNR</sequence>
<keyword evidence="1" id="KW-0479">Metal-binding</keyword>
<dbReference type="InterPro" id="IPR001878">
    <property type="entry name" value="Znf_CCHC"/>
</dbReference>
<dbReference type="OrthoDB" id="6538027at2759"/>
<evidence type="ECO:0000256" key="1">
    <source>
        <dbReference type="PROSITE-ProRule" id="PRU00047"/>
    </source>
</evidence>
<dbReference type="PANTHER" id="PTHR46888">
    <property type="entry name" value="ZINC KNUCKLE DOMAINCONTAINING PROTEIN-RELATED"/>
    <property type="match status" value="1"/>
</dbReference>
<keyword evidence="1" id="KW-0862">Zinc</keyword>
<evidence type="ECO:0000259" key="4">
    <source>
        <dbReference type="PROSITE" id="PS50158"/>
    </source>
</evidence>
<name>A0A4Y2WET7_ARAVE</name>
<organism evidence="5 7">
    <name type="scientific">Araneus ventricosus</name>
    <name type="common">Orbweaver spider</name>
    <name type="synonym">Epeira ventricosa</name>
    <dbReference type="NCBI Taxonomy" id="182803"/>
    <lineage>
        <taxon>Eukaryota</taxon>
        <taxon>Metazoa</taxon>
        <taxon>Ecdysozoa</taxon>
        <taxon>Arthropoda</taxon>
        <taxon>Chelicerata</taxon>
        <taxon>Arachnida</taxon>
        <taxon>Araneae</taxon>
        <taxon>Araneomorphae</taxon>
        <taxon>Entelegynae</taxon>
        <taxon>Araneoidea</taxon>
        <taxon>Araneidae</taxon>
        <taxon>Araneus</taxon>
    </lineage>
</organism>
<evidence type="ECO:0000256" key="2">
    <source>
        <dbReference type="SAM" id="Coils"/>
    </source>
</evidence>
<keyword evidence="7" id="KW-1185">Reference proteome</keyword>
<gene>
    <name evidence="5" type="ORF">AVEN_17374_1</name>
    <name evidence="6" type="ORF">AVEN_229760_1</name>
</gene>
<feature type="region of interest" description="Disordered" evidence="3">
    <location>
        <begin position="551"/>
        <end position="588"/>
    </location>
</feature>
<dbReference type="Gene3D" id="4.10.60.10">
    <property type="entry name" value="Zinc finger, CCHC-type"/>
    <property type="match status" value="1"/>
</dbReference>
<reference evidence="5 7" key="1">
    <citation type="journal article" date="2019" name="Sci. Rep.">
        <title>Orb-weaving spider Araneus ventricosus genome elucidates the spidroin gene catalogue.</title>
        <authorList>
            <person name="Kono N."/>
            <person name="Nakamura H."/>
            <person name="Ohtoshi R."/>
            <person name="Moran D.A.P."/>
            <person name="Shinohara A."/>
            <person name="Yoshida Y."/>
            <person name="Fujiwara M."/>
            <person name="Mori M."/>
            <person name="Tomita M."/>
            <person name="Arakawa K."/>
        </authorList>
    </citation>
    <scope>NUCLEOTIDE SEQUENCE [LARGE SCALE GENOMIC DNA]</scope>
</reference>
<evidence type="ECO:0000313" key="6">
    <source>
        <dbReference type="EMBL" id="GBO35497.1"/>
    </source>
</evidence>
<evidence type="ECO:0000313" key="7">
    <source>
        <dbReference type="Proteomes" id="UP000499080"/>
    </source>
</evidence>
<dbReference type="Gene3D" id="2.40.70.10">
    <property type="entry name" value="Acid Proteases"/>
    <property type="match status" value="1"/>
</dbReference>
<proteinExistence type="predicted"/>
<dbReference type="Pfam" id="PF13650">
    <property type="entry name" value="Asp_protease_2"/>
    <property type="match status" value="1"/>
</dbReference>
<dbReference type="PROSITE" id="PS50158">
    <property type="entry name" value="ZF_CCHC"/>
    <property type="match status" value="1"/>
</dbReference>
<protein>
    <recommendedName>
        <fullName evidence="4">CCHC-type domain-containing protein</fullName>
    </recommendedName>
</protein>
<dbReference type="InterPro" id="IPR021109">
    <property type="entry name" value="Peptidase_aspartic_dom_sf"/>
</dbReference>
<dbReference type="SUPFAM" id="SSF57756">
    <property type="entry name" value="Retrovirus zinc finger-like domains"/>
    <property type="match status" value="1"/>
</dbReference>
<comment type="caution">
    <text evidence="5">The sequence shown here is derived from an EMBL/GenBank/DDBJ whole genome shotgun (WGS) entry which is preliminary data.</text>
</comment>
<dbReference type="GO" id="GO:0008270">
    <property type="term" value="F:zinc ion binding"/>
    <property type="evidence" value="ECO:0007669"/>
    <property type="project" value="UniProtKB-KW"/>
</dbReference>
<evidence type="ECO:0000256" key="3">
    <source>
        <dbReference type="SAM" id="MobiDB-lite"/>
    </source>
</evidence>
<accession>A0A4Y2WET7</accession>
<keyword evidence="1" id="KW-0863">Zinc-finger</keyword>
<feature type="coiled-coil region" evidence="2">
    <location>
        <begin position="421"/>
        <end position="462"/>
    </location>
</feature>
<dbReference type="SUPFAM" id="SSF47353">
    <property type="entry name" value="Retrovirus capsid dimerization domain-like"/>
    <property type="match status" value="1"/>
</dbReference>
<feature type="domain" description="CCHC-type" evidence="4">
    <location>
        <begin position="192"/>
        <end position="206"/>
    </location>
</feature>
<keyword evidence="2" id="KW-0175">Coiled coil</keyword>
<evidence type="ECO:0000313" key="5">
    <source>
        <dbReference type="EMBL" id="GBO35481.1"/>
    </source>
</evidence>
<dbReference type="AlphaFoldDB" id="A0A4Y2WET7"/>
<dbReference type="EMBL" id="BGPR01059466">
    <property type="protein sequence ID" value="GBO35481.1"/>
    <property type="molecule type" value="Genomic_DNA"/>
</dbReference>
<dbReference type="Proteomes" id="UP000499080">
    <property type="component" value="Unassembled WGS sequence"/>
</dbReference>
<dbReference type="CDD" id="cd00303">
    <property type="entry name" value="retropepsin_like"/>
    <property type="match status" value="1"/>
</dbReference>